<sequence length="254" mass="29155">MSHGYISCTVCKQFFRNYDQEHGFERWGHGERVQLINNPASWGAADPKYRLLGFSKGETQNKAMAEEKKGRATFESIPFKGMRKRFPWLFKGLGLRDLNDPDELFRPSEKECQSGSIIKCSISVLKADGSYSYKLEDILGADSSADGMVRKILRTCIKTHLSTERPGRTFILFGLDKSFISWCKSAFSEVYGELRHIKPTTYRSDHLSWVHVAHPSGNQTDPQYQRWCEGRTSTAKVIWAREELAYRQRQHSAS</sequence>
<protein>
    <recommendedName>
        <fullName evidence="3">C2H2-type domain-containing protein</fullName>
    </recommendedName>
</protein>
<reference evidence="1 2" key="1">
    <citation type="submission" date="2023-03" db="EMBL/GenBank/DDBJ databases">
        <authorList>
            <person name="Pearce D."/>
        </authorList>
    </citation>
    <scope>NUCLEOTIDE SEQUENCE [LARGE SCALE GENOMIC DNA]</scope>
    <source>
        <strain evidence="1">Msz</strain>
    </source>
</reference>
<keyword evidence="2" id="KW-1185">Reference proteome</keyword>
<name>A0ABM9HVV7_9GAMM</name>
<accession>A0ABM9HVV7</accession>
<dbReference type="RefSeq" id="WP_156912762.1">
    <property type="nucleotide sequence ID" value="NZ_OX458333.1"/>
</dbReference>
<organism evidence="1 2">
    <name type="scientific">Methylocaldum szegediense</name>
    <dbReference type="NCBI Taxonomy" id="73780"/>
    <lineage>
        <taxon>Bacteria</taxon>
        <taxon>Pseudomonadati</taxon>
        <taxon>Pseudomonadota</taxon>
        <taxon>Gammaproteobacteria</taxon>
        <taxon>Methylococcales</taxon>
        <taxon>Methylococcaceae</taxon>
        <taxon>Methylocaldum</taxon>
    </lineage>
</organism>
<gene>
    <name evidence="1" type="ORF">MSZNOR_0088</name>
</gene>
<evidence type="ECO:0008006" key="3">
    <source>
        <dbReference type="Google" id="ProtNLM"/>
    </source>
</evidence>
<dbReference type="Proteomes" id="UP001162030">
    <property type="component" value="Chromosome"/>
</dbReference>
<proteinExistence type="predicted"/>
<evidence type="ECO:0000313" key="2">
    <source>
        <dbReference type="Proteomes" id="UP001162030"/>
    </source>
</evidence>
<evidence type="ECO:0000313" key="1">
    <source>
        <dbReference type="EMBL" id="CAI8720801.1"/>
    </source>
</evidence>
<dbReference type="EMBL" id="OX458333">
    <property type="protein sequence ID" value="CAI8720801.1"/>
    <property type="molecule type" value="Genomic_DNA"/>
</dbReference>